<dbReference type="Gene3D" id="3.40.50.300">
    <property type="entry name" value="P-loop containing nucleotide triphosphate hydrolases"/>
    <property type="match status" value="1"/>
</dbReference>
<dbReference type="InterPro" id="IPR027417">
    <property type="entry name" value="P-loop_NTPase"/>
</dbReference>
<dbReference type="EMBL" id="KN818231">
    <property type="protein sequence ID" value="KIL67665.1"/>
    <property type="molecule type" value="Genomic_DNA"/>
</dbReference>
<evidence type="ECO:0000256" key="1">
    <source>
        <dbReference type="SAM" id="MobiDB-lite"/>
    </source>
</evidence>
<protein>
    <recommendedName>
        <fullName evidence="4">G domain-containing protein</fullName>
    </recommendedName>
</protein>
<feature type="region of interest" description="Disordered" evidence="1">
    <location>
        <begin position="299"/>
        <end position="332"/>
    </location>
</feature>
<gene>
    <name evidence="2" type="ORF">M378DRAFT_102256</name>
</gene>
<name>A0A0C2SW40_AMAMK</name>
<feature type="compositionally biased region" description="Basic and acidic residues" evidence="1">
    <location>
        <begin position="301"/>
        <end position="317"/>
    </location>
</feature>
<feature type="compositionally biased region" description="Basic residues" evidence="1">
    <location>
        <begin position="323"/>
        <end position="332"/>
    </location>
</feature>
<evidence type="ECO:0008006" key="4">
    <source>
        <dbReference type="Google" id="ProtNLM"/>
    </source>
</evidence>
<dbReference type="HOGENOM" id="CLU_018003_1_1_1"/>
<dbReference type="AlphaFoldDB" id="A0A0C2SW40"/>
<accession>A0A0C2SW40</accession>
<evidence type="ECO:0000313" key="3">
    <source>
        <dbReference type="Proteomes" id="UP000054549"/>
    </source>
</evidence>
<sequence>MASKSKLRIGRGLQSCTSTVQAAAPFMLDGRGVILVDTPGFDDTQKSDTEILRLIAVYLSTAYENGKKLSGVIYFHRISDFRVGGISRRNFKMFRQLCGDDNLKNVLIVTNMWGEVDPQVGLAREKELSSTDIFFKPALDKGAQFLRHDNTIESAYNIIRQVMKNHPNTLQIQEELVDQKKDISETAAGIELNKELHEQAERHRKEIVELQKEMREAIKAKDEETRQELEIETRKLQQDMERIQRDSSTLAENYNLEKAKMEAHMKEMIEAAQREAEKAAESHKQQMAMLEQQLHNTEASMTHERGELQAQLDKMRQEYQQSGRRRSVCVVQ</sequence>
<dbReference type="Proteomes" id="UP000054549">
    <property type="component" value="Unassembled WGS sequence"/>
</dbReference>
<dbReference type="OrthoDB" id="8954335at2759"/>
<dbReference type="InParanoid" id="A0A0C2SW40"/>
<reference evidence="2 3" key="1">
    <citation type="submission" date="2014-04" db="EMBL/GenBank/DDBJ databases">
        <title>Evolutionary Origins and Diversification of the Mycorrhizal Mutualists.</title>
        <authorList>
            <consortium name="DOE Joint Genome Institute"/>
            <consortium name="Mycorrhizal Genomics Consortium"/>
            <person name="Kohler A."/>
            <person name="Kuo A."/>
            <person name="Nagy L.G."/>
            <person name="Floudas D."/>
            <person name="Copeland A."/>
            <person name="Barry K.W."/>
            <person name="Cichocki N."/>
            <person name="Veneault-Fourrey C."/>
            <person name="LaButti K."/>
            <person name="Lindquist E.A."/>
            <person name="Lipzen A."/>
            <person name="Lundell T."/>
            <person name="Morin E."/>
            <person name="Murat C."/>
            <person name="Riley R."/>
            <person name="Ohm R."/>
            <person name="Sun H."/>
            <person name="Tunlid A."/>
            <person name="Henrissat B."/>
            <person name="Grigoriev I.V."/>
            <person name="Hibbett D.S."/>
            <person name="Martin F."/>
        </authorList>
    </citation>
    <scope>NUCLEOTIDE SEQUENCE [LARGE SCALE GENOMIC DNA]</scope>
    <source>
        <strain evidence="2 3">Koide BX008</strain>
    </source>
</reference>
<evidence type="ECO:0000313" key="2">
    <source>
        <dbReference type="EMBL" id="KIL67665.1"/>
    </source>
</evidence>
<organism evidence="2 3">
    <name type="scientific">Amanita muscaria (strain Koide BX008)</name>
    <dbReference type="NCBI Taxonomy" id="946122"/>
    <lineage>
        <taxon>Eukaryota</taxon>
        <taxon>Fungi</taxon>
        <taxon>Dikarya</taxon>
        <taxon>Basidiomycota</taxon>
        <taxon>Agaricomycotina</taxon>
        <taxon>Agaricomycetes</taxon>
        <taxon>Agaricomycetidae</taxon>
        <taxon>Agaricales</taxon>
        <taxon>Pluteineae</taxon>
        <taxon>Amanitaceae</taxon>
        <taxon>Amanita</taxon>
    </lineage>
</organism>
<keyword evidence="3" id="KW-1185">Reference proteome</keyword>
<proteinExistence type="predicted"/>
<dbReference type="SUPFAM" id="SSF52540">
    <property type="entry name" value="P-loop containing nucleoside triphosphate hydrolases"/>
    <property type="match status" value="1"/>
</dbReference>